<reference evidence="2" key="1">
    <citation type="submission" date="2020-11" db="EMBL/GenBank/DDBJ databases">
        <authorList>
            <person name="Tran Van P."/>
        </authorList>
    </citation>
    <scope>NUCLEOTIDE SEQUENCE</scope>
</reference>
<feature type="compositionally biased region" description="Polar residues" evidence="1">
    <location>
        <begin position="61"/>
        <end position="76"/>
    </location>
</feature>
<feature type="compositionally biased region" description="Basic and acidic residues" evidence="1">
    <location>
        <begin position="390"/>
        <end position="399"/>
    </location>
</feature>
<feature type="compositionally biased region" description="Basic and acidic residues" evidence="1">
    <location>
        <begin position="122"/>
        <end position="136"/>
    </location>
</feature>
<feature type="region of interest" description="Disordered" evidence="1">
    <location>
        <begin position="1"/>
        <end position="28"/>
    </location>
</feature>
<feature type="compositionally biased region" description="Basic and acidic residues" evidence="1">
    <location>
        <begin position="264"/>
        <end position="288"/>
    </location>
</feature>
<feature type="compositionally biased region" description="Low complexity" evidence="1">
    <location>
        <begin position="12"/>
        <end position="26"/>
    </location>
</feature>
<feature type="region of interest" description="Disordered" evidence="1">
    <location>
        <begin position="44"/>
        <end position="99"/>
    </location>
</feature>
<feature type="compositionally biased region" description="Basic residues" evidence="1">
    <location>
        <begin position="1"/>
        <end position="10"/>
    </location>
</feature>
<feature type="compositionally biased region" description="Low complexity" evidence="1">
    <location>
        <begin position="151"/>
        <end position="163"/>
    </location>
</feature>
<feature type="compositionally biased region" description="Acidic residues" evidence="1">
    <location>
        <begin position="289"/>
        <end position="307"/>
    </location>
</feature>
<sequence>MEYLSGRRRAWSGNSLMSSTGTTLGSQFLEDSRNRDLGFVVKEKSKQNLGAPDVIPPHSTPSPGKTSTWAEQVMSSEESDPSPRMTSVEAGRHRSHIPSHDEAIETLYLKDDDQALDTIHEQQHGGEDRSGMEETSRSTSRTPASREETRTSSGLSLNRSRSNIGTPLVGLASAQEGRRSAPVREGNRSASIQDDGKSAPVRESNRSGSIQDGNRSAPRTPQSRSSANGRSTPALTDSGIHADLGSSWPATRLRQVSSSHSRPRSLEKRLPGDIRSASREASAEKEAAEDSIADSAEVPEPEDEEGPEPQRPVPKTLAAVSPQKRKGGGRLGPGLRGEGRGRGVRKPVTTTAPIRQPKNVKRDDERSPFPRRLNNPRNASPPQRSTRAPRSSESDADRKRTTKKRVIKTFSARPKWTQSRKASPEPDRPKTPTFYVSKENPYRPGAKSRVSSPTRSRSLSRVGQPEKLKKQRSRSHSPQTQKKAPSLKVKVKRTKSYQKPAPKPAFPTEPVLHPLGMPL</sequence>
<proteinExistence type="predicted"/>
<feature type="compositionally biased region" description="Polar residues" evidence="1">
    <location>
        <begin position="449"/>
        <end position="461"/>
    </location>
</feature>
<evidence type="ECO:0000313" key="2">
    <source>
        <dbReference type="EMBL" id="CAD7228122.1"/>
    </source>
</evidence>
<name>A0A7R8WEZ4_9CRUS</name>
<organism evidence="2">
    <name type="scientific">Cyprideis torosa</name>
    <dbReference type="NCBI Taxonomy" id="163714"/>
    <lineage>
        <taxon>Eukaryota</taxon>
        <taxon>Metazoa</taxon>
        <taxon>Ecdysozoa</taxon>
        <taxon>Arthropoda</taxon>
        <taxon>Crustacea</taxon>
        <taxon>Oligostraca</taxon>
        <taxon>Ostracoda</taxon>
        <taxon>Podocopa</taxon>
        <taxon>Podocopida</taxon>
        <taxon>Cytherocopina</taxon>
        <taxon>Cytheroidea</taxon>
        <taxon>Cytherideidae</taxon>
        <taxon>Cyprideis</taxon>
    </lineage>
</organism>
<protein>
    <submittedName>
        <fullName evidence="2">Uncharacterized protein</fullName>
    </submittedName>
</protein>
<feature type="compositionally biased region" description="Polar residues" evidence="1">
    <location>
        <begin position="206"/>
        <end position="235"/>
    </location>
</feature>
<evidence type="ECO:0000256" key="1">
    <source>
        <dbReference type="SAM" id="MobiDB-lite"/>
    </source>
</evidence>
<dbReference type="AlphaFoldDB" id="A0A7R8WEZ4"/>
<feature type="region of interest" description="Disordered" evidence="1">
    <location>
        <begin position="122"/>
        <end position="519"/>
    </location>
</feature>
<dbReference type="EMBL" id="OB661392">
    <property type="protein sequence ID" value="CAD7228122.1"/>
    <property type="molecule type" value="Genomic_DNA"/>
</dbReference>
<gene>
    <name evidence="2" type="ORF">CTOB1V02_LOCUS6011</name>
</gene>
<feature type="compositionally biased region" description="Polar residues" evidence="1">
    <location>
        <begin position="375"/>
        <end position="389"/>
    </location>
</feature>
<accession>A0A7R8WEZ4</accession>